<organism evidence="2 3">
    <name type="scientific">Halpernia humi</name>
    <dbReference type="NCBI Taxonomy" id="493375"/>
    <lineage>
        <taxon>Bacteria</taxon>
        <taxon>Pseudomonadati</taxon>
        <taxon>Bacteroidota</taxon>
        <taxon>Flavobacteriia</taxon>
        <taxon>Flavobacteriales</taxon>
        <taxon>Weeksellaceae</taxon>
        <taxon>Chryseobacterium group</taxon>
        <taxon>Halpernia</taxon>
    </lineage>
</organism>
<evidence type="ECO:0000256" key="1">
    <source>
        <dbReference type="SAM" id="SignalP"/>
    </source>
</evidence>
<sequence>MKTIKNLVLSLALTFTGVNAFAQTAYEKAMTDKVAKVQQTRNTDELSALSNDFSRIALKENKEWLPQYYAAYANIQKGRVLMQEGKLTELDALADDAQKHIDAAEAISPNNVEITILKKMVHSLRMMVDPQARFMSEGSLAAGFLAEAEKMDPENPRITLIKAEDTYYTPEQFGGSKEKGLELFKKAQAQFAVYKSPSKFSPTWGKEEADYFLSQAGK</sequence>
<evidence type="ECO:0000313" key="2">
    <source>
        <dbReference type="EMBL" id="SEG18161.1"/>
    </source>
</evidence>
<accession>A0A1H5Y2F6</accession>
<evidence type="ECO:0000313" key="3">
    <source>
        <dbReference type="Proteomes" id="UP000236738"/>
    </source>
</evidence>
<name>A0A1H5Y2F6_9FLAO</name>
<dbReference type="Proteomes" id="UP000236738">
    <property type="component" value="Unassembled WGS sequence"/>
</dbReference>
<feature type="signal peptide" evidence="1">
    <location>
        <begin position="1"/>
        <end position="20"/>
    </location>
</feature>
<feature type="chain" id="PRO_5009290073" evidence="1">
    <location>
        <begin position="21"/>
        <end position="218"/>
    </location>
</feature>
<proteinExistence type="predicted"/>
<keyword evidence="3" id="KW-1185">Reference proteome</keyword>
<dbReference type="EMBL" id="FNUS01000003">
    <property type="protein sequence ID" value="SEG18161.1"/>
    <property type="molecule type" value="Genomic_DNA"/>
</dbReference>
<reference evidence="3" key="1">
    <citation type="submission" date="2016-10" db="EMBL/GenBank/DDBJ databases">
        <authorList>
            <person name="Varghese N."/>
            <person name="Submissions S."/>
        </authorList>
    </citation>
    <scope>NUCLEOTIDE SEQUENCE [LARGE SCALE GENOMIC DNA]</scope>
    <source>
        <strain evidence="3">DSM 21580</strain>
    </source>
</reference>
<dbReference type="AlphaFoldDB" id="A0A1H5Y2F6"/>
<keyword evidence="1" id="KW-0732">Signal</keyword>
<gene>
    <name evidence="2" type="ORF">SAMN05421847_1649</name>
</gene>
<dbReference type="RefSeq" id="WP_233740517.1">
    <property type="nucleotide sequence ID" value="NZ_FNUS01000003.1"/>
</dbReference>
<protein>
    <submittedName>
        <fullName evidence="2">Uncharacterized protein</fullName>
    </submittedName>
</protein>